<accession>A0ABU4EUN9</accession>
<dbReference type="RefSeq" id="WP_062795191.1">
    <property type="nucleotide sequence ID" value="NZ_CBCRXS010000003.1"/>
</dbReference>
<gene>
    <name evidence="4" type="ORF">R4198_14820</name>
</gene>
<dbReference type="Pfam" id="PF24553">
    <property type="entry name" value="Rv0428c_C"/>
    <property type="match status" value="1"/>
</dbReference>
<evidence type="ECO:0000259" key="3">
    <source>
        <dbReference type="PROSITE" id="PS51186"/>
    </source>
</evidence>
<dbReference type="PANTHER" id="PTHR43877">
    <property type="entry name" value="AMINOALKYLPHOSPHONATE N-ACETYLTRANSFERASE-RELATED-RELATED"/>
    <property type="match status" value="1"/>
</dbReference>
<reference evidence="4 5" key="1">
    <citation type="submission" date="2023-10" db="EMBL/GenBank/DDBJ databases">
        <title>Development of a sustainable strategy for remediation of hydrocarbon-contaminated territories based on the waste exchange concept.</title>
        <authorList>
            <person name="Krivoruchko A."/>
        </authorList>
    </citation>
    <scope>NUCLEOTIDE SEQUENCE [LARGE SCALE GENOMIC DNA]</scope>
    <source>
        <strain evidence="4 5">IEGM 1236</strain>
    </source>
</reference>
<feature type="domain" description="N-acetyltransferase" evidence="3">
    <location>
        <begin position="182"/>
        <end position="320"/>
    </location>
</feature>
<dbReference type="InterPro" id="IPR016181">
    <property type="entry name" value="Acyl_CoA_acyltransferase"/>
</dbReference>
<dbReference type="Proteomes" id="UP001185792">
    <property type="component" value="Unassembled WGS sequence"/>
</dbReference>
<dbReference type="Gene3D" id="3.40.630.30">
    <property type="match status" value="1"/>
</dbReference>
<dbReference type="EMBL" id="JAWLUM010000002">
    <property type="protein sequence ID" value="MDV7134975.1"/>
    <property type="molecule type" value="Genomic_DNA"/>
</dbReference>
<keyword evidence="5" id="KW-1185">Reference proteome</keyword>
<organism evidence="4 5">
    <name type="scientific">Williamsia marianensis</name>
    <dbReference type="NCBI Taxonomy" id="85044"/>
    <lineage>
        <taxon>Bacteria</taxon>
        <taxon>Bacillati</taxon>
        <taxon>Actinomycetota</taxon>
        <taxon>Actinomycetes</taxon>
        <taxon>Mycobacteriales</taxon>
        <taxon>Nocardiaceae</taxon>
        <taxon>Williamsia</taxon>
    </lineage>
</organism>
<keyword evidence="2" id="KW-0012">Acyltransferase</keyword>
<dbReference type="PANTHER" id="PTHR43877:SF2">
    <property type="entry name" value="AMINOALKYLPHOSPHONATE N-ACETYLTRANSFERASE-RELATED"/>
    <property type="match status" value="1"/>
</dbReference>
<evidence type="ECO:0000256" key="2">
    <source>
        <dbReference type="ARBA" id="ARBA00023315"/>
    </source>
</evidence>
<keyword evidence="1" id="KW-0808">Transferase</keyword>
<dbReference type="InterPro" id="IPR000182">
    <property type="entry name" value="GNAT_dom"/>
</dbReference>
<evidence type="ECO:0000313" key="5">
    <source>
        <dbReference type="Proteomes" id="UP001185792"/>
    </source>
</evidence>
<evidence type="ECO:0000313" key="4">
    <source>
        <dbReference type="EMBL" id="MDV7134975.1"/>
    </source>
</evidence>
<protein>
    <submittedName>
        <fullName evidence="4">GNAT family N-acetyltransferase</fullName>
    </submittedName>
</protein>
<name>A0ABU4EUN9_WILMA</name>
<dbReference type="PROSITE" id="PS51186">
    <property type="entry name" value="GNAT"/>
    <property type="match status" value="1"/>
</dbReference>
<dbReference type="InterPro" id="IPR050832">
    <property type="entry name" value="Bact_Acetyltransf"/>
</dbReference>
<sequence>MSTPSPGDRVVVRFHKGPGAPADWRADESATLSDVTGVLESSDSSVLVVRRGDKSVRVPASLVQAIKVLSIKPVRNSEIRSLEVAAARGWPGLEWEMISGWRARAGGGFSRRANSAVPLEMGAKVDGETIDLLRQWYAERGLPLKLAVVTRLVPGSHVPVDDYVITVEALTAPIGVLASSPDHPVDITDSPTERWAAKYCAAHGDSDAPLAAAVVSAVDGGTLAFAGIHDSDGALVAIGRGAVTDGLRDDRWLGLSALWTAPESRGRGLGRSILTALEQWGEAQGATSIYLQVESGNTTAREWYRRLGFGLHHSYGYIDY</sequence>
<dbReference type="CDD" id="cd04301">
    <property type="entry name" value="NAT_SF"/>
    <property type="match status" value="1"/>
</dbReference>
<dbReference type="SUPFAM" id="SSF55729">
    <property type="entry name" value="Acyl-CoA N-acyltransferases (Nat)"/>
    <property type="match status" value="1"/>
</dbReference>
<evidence type="ECO:0000256" key="1">
    <source>
        <dbReference type="ARBA" id="ARBA00022679"/>
    </source>
</evidence>
<dbReference type="InterPro" id="IPR056935">
    <property type="entry name" value="Rv0428c-like_C"/>
</dbReference>
<proteinExistence type="predicted"/>
<comment type="caution">
    <text evidence="4">The sequence shown here is derived from an EMBL/GenBank/DDBJ whole genome shotgun (WGS) entry which is preliminary data.</text>
</comment>